<accession>A0A3M8D2Z8</accession>
<evidence type="ECO:0000313" key="3">
    <source>
        <dbReference type="Proteomes" id="UP000271031"/>
    </source>
</evidence>
<name>A0A3M8D2Z8_9BACL</name>
<dbReference type="OrthoDB" id="1099907at2"/>
<dbReference type="EMBL" id="RHHQ01000020">
    <property type="protein sequence ID" value="RNB82392.1"/>
    <property type="molecule type" value="Genomic_DNA"/>
</dbReference>
<evidence type="ECO:0000313" key="2">
    <source>
        <dbReference type="EMBL" id="RNB82392.1"/>
    </source>
</evidence>
<dbReference type="AlphaFoldDB" id="A0A3M8D2Z8"/>
<organism evidence="2 3">
    <name type="scientific">Brevibacillus fluminis</name>
    <dbReference type="NCBI Taxonomy" id="511487"/>
    <lineage>
        <taxon>Bacteria</taxon>
        <taxon>Bacillati</taxon>
        <taxon>Bacillota</taxon>
        <taxon>Bacilli</taxon>
        <taxon>Bacillales</taxon>
        <taxon>Paenibacillaceae</taxon>
        <taxon>Brevibacillus</taxon>
    </lineage>
</organism>
<proteinExistence type="predicted"/>
<dbReference type="InterPro" id="IPR007214">
    <property type="entry name" value="YbaK/aa-tRNA-synth-assoc-dom"/>
</dbReference>
<evidence type="ECO:0000259" key="1">
    <source>
        <dbReference type="Pfam" id="PF04073"/>
    </source>
</evidence>
<feature type="domain" description="YbaK/aminoacyl-tRNA synthetase-associated" evidence="1">
    <location>
        <begin position="23"/>
        <end position="139"/>
    </location>
</feature>
<reference evidence="2 3" key="1">
    <citation type="submission" date="2018-10" db="EMBL/GenBank/DDBJ databases">
        <title>Phylogenomics of Brevibacillus.</title>
        <authorList>
            <person name="Dunlap C."/>
        </authorList>
    </citation>
    <scope>NUCLEOTIDE SEQUENCE [LARGE SCALE GENOMIC DNA]</scope>
    <source>
        <strain evidence="2 3">JCM 15716</strain>
    </source>
</reference>
<dbReference type="PANTHER" id="PTHR30411">
    <property type="entry name" value="CYTOPLASMIC PROTEIN"/>
    <property type="match status" value="1"/>
</dbReference>
<dbReference type="Pfam" id="PF04073">
    <property type="entry name" value="tRNA_edit"/>
    <property type="match status" value="1"/>
</dbReference>
<dbReference type="RefSeq" id="WP_122920470.1">
    <property type="nucleotide sequence ID" value="NZ_RHHQ01000020.1"/>
</dbReference>
<dbReference type="Proteomes" id="UP000271031">
    <property type="component" value="Unassembled WGS sequence"/>
</dbReference>
<protein>
    <recommendedName>
        <fullName evidence="1">YbaK/aminoacyl-tRNA synthetase-associated domain-containing protein</fullName>
    </recommendedName>
</protein>
<dbReference type="Gene3D" id="3.90.960.10">
    <property type="entry name" value="YbaK/aminoacyl-tRNA synthetase-associated domain"/>
    <property type="match status" value="1"/>
</dbReference>
<dbReference type="GO" id="GO:0002161">
    <property type="term" value="F:aminoacyl-tRNA deacylase activity"/>
    <property type="evidence" value="ECO:0007669"/>
    <property type="project" value="InterPro"/>
</dbReference>
<keyword evidence="3" id="KW-1185">Reference proteome</keyword>
<sequence>MDTIQSLLQEKQIPHDILSHPAHLRTAQEGADYLGIELGQTAPTLILATDNGYVALIVSGARGRVQLEEIAAILGVEQVKLAPPKDVLRITGYCVGSVPLVGLQLPCILDRELFRFSSIYGGTGDPASTLKLHPEALEQLNRVIAYLE</sequence>
<dbReference type="SUPFAM" id="SSF55826">
    <property type="entry name" value="YbaK/ProRS associated domain"/>
    <property type="match status" value="1"/>
</dbReference>
<comment type="caution">
    <text evidence="2">The sequence shown here is derived from an EMBL/GenBank/DDBJ whole genome shotgun (WGS) entry which is preliminary data.</text>
</comment>
<gene>
    <name evidence="2" type="ORF">EDM56_24045</name>
</gene>
<dbReference type="InterPro" id="IPR036754">
    <property type="entry name" value="YbaK/aa-tRNA-synt-asso_dom_sf"/>
</dbReference>
<dbReference type="PANTHER" id="PTHR30411:SF1">
    <property type="entry name" value="CYTOPLASMIC PROTEIN"/>
    <property type="match status" value="1"/>
</dbReference>